<sequence length="225" mass="23895">MTSNPESRAQMGNQVPTNGPGVQTRNLGSNHGPGIQIGSSSSSCGPAVQLGNPGSNHGPRVQTGNSAPSHQAGVQIGSSGFNQGTSNSLDSRNSLAKPISAEKPSMKEDSFDFDFHDESFSQIDPIELVRPNPGPSGNAHQNQNAPAACTAFGLNQRGETPIEVTIRRQFKCLPHLLQLQNWQPQTHPALLVLPPSIAETHPRKVNHLAIFLILKGSEGSSFCQL</sequence>
<dbReference type="Proteomes" id="UP001165960">
    <property type="component" value="Unassembled WGS sequence"/>
</dbReference>
<dbReference type="EMBL" id="QTSX02004776">
    <property type="protein sequence ID" value="KAJ9063651.1"/>
    <property type="molecule type" value="Genomic_DNA"/>
</dbReference>
<organism evidence="1 2">
    <name type="scientific">Entomophthora muscae</name>
    <dbReference type="NCBI Taxonomy" id="34485"/>
    <lineage>
        <taxon>Eukaryota</taxon>
        <taxon>Fungi</taxon>
        <taxon>Fungi incertae sedis</taxon>
        <taxon>Zoopagomycota</taxon>
        <taxon>Entomophthoromycotina</taxon>
        <taxon>Entomophthoromycetes</taxon>
        <taxon>Entomophthorales</taxon>
        <taxon>Entomophthoraceae</taxon>
        <taxon>Entomophthora</taxon>
    </lineage>
</organism>
<keyword evidence="2" id="KW-1185">Reference proteome</keyword>
<comment type="caution">
    <text evidence="1">The sequence shown here is derived from an EMBL/GenBank/DDBJ whole genome shotgun (WGS) entry which is preliminary data.</text>
</comment>
<accession>A0ACC2SN93</accession>
<reference evidence="1" key="1">
    <citation type="submission" date="2022-04" db="EMBL/GenBank/DDBJ databases">
        <title>Genome of the entomopathogenic fungus Entomophthora muscae.</title>
        <authorList>
            <person name="Elya C."/>
            <person name="Lovett B.R."/>
            <person name="Lee E."/>
            <person name="Macias A.M."/>
            <person name="Hajek A.E."/>
            <person name="De Bivort B.L."/>
            <person name="Kasson M.T."/>
            <person name="De Fine Licht H.H."/>
            <person name="Stajich J.E."/>
        </authorList>
    </citation>
    <scope>NUCLEOTIDE SEQUENCE</scope>
    <source>
        <strain evidence="1">Berkeley</strain>
    </source>
</reference>
<evidence type="ECO:0000313" key="2">
    <source>
        <dbReference type="Proteomes" id="UP001165960"/>
    </source>
</evidence>
<proteinExistence type="predicted"/>
<evidence type="ECO:0000313" key="1">
    <source>
        <dbReference type="EMBL" id="KAJ9063651.1"/>
    </source>
</evidence>
<name>A0ACC2SN93_9FUNG</name>
<protein>
    <submittedName>
        <fullName evidence="1">Uncharacterized protein</fullName>
    </submittedName>
</protein>
<gene>
    <name evidence="1" type="ORF">DSO57_1038673</name>
</gene>